<dbReference type="InterPro" id="IPR005119">
    <property type="entry name" value="LysR_subst-bd"/>
</dbReference>
<dbReference type="PROSITE" id="PS50931">
    <property type="entry name" value="HTH_LYSR"/>
    <property type="match status" value="1"/>
</dbReference>
<keyword evidence="4" id="KW-0804">Transcription</keyword>
<dbReference type="Gene3D" id="1.10.10.10">
    <property type="entry name" value="Winged helix-like DNA-binding domain superfamily/Winged helix DNA-binding domain"/>
    <property type="match status" value="1"/>
</dbReference>
<dbReference type="SUPFAM" id="SSF46785">
    <property type="entry name" value="Winged helix' DNA-binding domain"/>
    <property type="match status" value="1"/>
</dbReference>
<evidence type="ECO:0000256" key="3">
    <source>
        <dbReference type="ARBA" id="ARBA00023125"/>
    </source>
</evidence>
<organism evidence="6 7">
    <name type="scientific">Sediminicoccus rosea</name>
    <dbReference type="NCBI Taxonomy" id="1225128"/>
    <lineage>
        <taxon>Bacteria</taxon>
        <taxon>Pseudomonadati</taxon>
        <taxon>Pseudomonadota</taxon>
        <taxon>Alphaproteobacteria</taxon>
        <taxon>Acetobacterales</taxon>
        <taxon>Roseomonadaceae</taxon>
        <taxon>Sediminicoccus</taxon>
    </lineage>
</organism>
<dbReference type="RefSeq" id="WP_318649828.1">
    <property type="nucleotide sequence ID" value="NZ_CP137852.1"/>
</dbReference>
<evidence type="ECO:0000313" key="7">
    <source>
        <dbReference type="Proteomes" id="UP001305521"/>
    </source>
</evidence>
<evidence type="ECO:0000256" key="1">
    <source>
        <dbReference type="ARBA" id="ARBA00009437"/>
    </source>
</evidence>
<name>A0ABZ0PKU1_9PROT</name>
<dbReference type="Proteomes" id="UP001305521">
    <property type="component" value="Chromosome"/>
</dbReference>
<evidence type="ECO:0000259" key="5">
    <source>
        <dbReference type="PROSITE" id="PS50931"/>
    </source>
</evidence>
<protein>
    <submittedName>
        <fullName evidence="6">LysR family transcriptional regulator</fullName>
    </submittedName>
</protein>
<dbReference type="Gene3D" id="3.40.190.10">
    <property type="entry name" value="Periplasmic binding protein-like II"/>
    <property type="match status" value="2"/>
</dbReference>
<dbReference type="PANTHER" id="PTHR30126">
    <property type="entry name" value="HTH-TYPE TRANSCRIPTIONAL REGULATOR"/>
    <property type="match status" value="1"/>
</dbReference>
<dbReference type="Pfam" id="PF00126">
    <property type="entry name" value="HTH_1"/>
    <property type="match status" value="1"/>
</dbReference>
<sequence length="289" mass="32031">MTGLNYHHLRYFWAIAREGGLTRAAQRLNVAQSALSTQLSALEAQLGQKLFTRVGKRLELTEAGRIALDHAETIFRTGDELLDTLKGRGPDARRVLRIGAITTLSRNFQLELLRPLIGRGDVELVVHSGHLRDLLAQLDALTLDAVLSNAPVARDAEKDWTSRLLDEQSVSLVGRKPRRARPFRFPDDLRETPILLPALGSSIRAGFDLLLDQAGIRPIILAEVDDMAMLRLLARESPGVALVPPVVVRDELRQGILVERCQVPGLVEGFYAITRSRRFPNPLLAELLG</sequence>
<dbReference type="EMBL" id="CP137852">
    <property type="protein sequence ID" value="WPB85851.1"/>
    <property type="molecule type" value="Genomic_DNA"/>
</dbReference>
<dbReference type="PRINTS" id="PR00039">
    <property type="entry name" value="HTHLYSR"/>
</dbReference>
<dbReference type="InterPro" id="IPR000847">
    <property type="entry name" value="LysR_HTH_N"/>
</dbReference>
<dbReference type="SUPFAM" id="SSF53850">
    <property type="entry name" value="Periplasmic binding protein-like II"/>
    <property type="match status" value="1"/>
</dbReference>
<evidence type="ECO:0000256" key="4">
    <source>
        <dbReference type="ARBA" id="ARBA00023163"/>
    </source>
</evidence>
<keyword evidence="3" id="KW-0238">DNA-binding</keyword>
<dbReference type="Pfam" id="PF03466">
    <property type="entry name" value="LysR_substrate"/>
    <property type="match status" value="1"/>
</dbReference>
<dbReference type="PANTHER" id="PTHR30126:SF98">
    <property type="entry name" value="HTH-TYPE TRANSCRIPTIONAL ACTIVATOR BAUR"/>
    <property type="match status" value="1"/>
</dbReference>
<keyword evidence="7" id="KW-1185">Reference proteome</keyword>
<gene>
    <name evidence="6" type="ORF">R9Z33_03010</name>
</gene>
<evidence type="ECO:0000313" key="6">
    <source>
        <dbReference type="EMBL" id="WPB85851.1"/>
    </source>
</evidence>
<evidence type="ECO:0000256" key="2">
    <source>
        <dbReference type="ARBA" id="ARBA00023015"/>
    </source>
</evidence>
<dbReference type="InterPro" id="IPR036388">
    <property type="entry name" value="WH-like_DNA-bd_sf"/>
</dbReference>
<reference evidence="6 7" key="1">
    <citation type="submission" date="2023-11" db="EMBL/GenBank/DDBJ databases">
        <title>Arctic aerobic anoxygenic photoheterotroph Sediminicoccus rosea KRV36 adapts its photosynthesis to long days of polar summer.</title>
        <authorList>
            <person name="Tomasch J."/>
            <person name="Kopejtka K."/>
            <person name="Bily T."/>
            <person name="Gardiner A.T."/>
            <person name="Gardian Z."/>
            <person name="Shivaramu S."/>
            <person name="Koblizek M."/>
            <person name="Engelhardt F."/>
            <person name="Kaftan D."/>
        </authorList>
    </citation>
    <scope>NUCLEOTIDE SEQUENCE [LARGE SCALE GENOMIC DNA]</scope>
    <source>
        <strain evidence="6 7">R-30</strain>
    </source>
</reference>
<proteinExistence type="inferred from homology"/>
<comment type="similarity">
    <text evidence="1">Belongs to the LysR transcriptional regulatory family.</text>
</comment>
<dbReference type="InterPro" id="IPR036390">
    <property type="entry name" value="WH_DNA-bd_sf"/>
</dbReference>
<feature type="domain" description="HTH lysR-type" evidence="5">
    <location>
        <begin position="4"/>
        <end position="61"/>
    </location>
</feature>
<keyword evidence="2" id="KW-0805">Transcription regulation</keyword>
<accession>A0ABZ0PKU1</accession>